<dbReference type="PATRIC" id="fig|270351.6.peg.173"/>
<feature type="compositionally biased region" description="Basic and acidic residues" evidence="1">
    <location>
        <begin position="270"/>
        <end position="287"/>
    </location>
</feature>
<feature type="compositionally biased region" description="Basic and acidic residues" evidence="1">
    <location>
        <begin position="24"/>
        <end position="34"/>
    </location>
</feature>
<organism evidence="2 3">
    <name type="scientific">Methylobacterium aquaticum</name>
    <dbReference type="NCBI Taxonomy" id="270351"/>
    <lineage>
        <taxon>Bacteria</taxon>
        <taxon>Pseudomonadati</taxon>
        <taxon>Pseudomonadota</taxon>
        <taxon>Alphaproteobacteria</taxon>
        <taxon>Hyphomicrobiales</taxon>
        <taxon>Methylobacteriaceae</taxon>
        <taxon>Methylobacterium</taxon>
    </lineage>
</organism>
<feature type="compositionally biased region" description="Basic and acidic residues" evidence="1">
    <location>
        <begin position="128"/>
        <end position="144"/>
    </location>
</feature>
<feature type="compositionally biased region" description="Low complexity" evidence="1">
    <location>
        <begin position="52"/>
        <end position="63"/>
    </location>
</feature>
<dbReference type="OrthoDB" id="7994226at2"/>
<evidence type="ECO:0000256" key="1">
    <source>
        <dbReference type="SAM" id="MobiDB-lite"/>
    </source>
</evidence>
<accession>A0A0J6SGT0</accession>
<feature type="compositionally biased region" description="Polar residues" evidence="1">
    <location>
        <begin position="218"/>
        <end position="230"/>
    </location>
</feature>
<dbReference type="EMBL" id="LABX01000103">
    <property type="protein sequence ID" value="KMO34450.1"/>
    <property type="molecule type" value="Genomic_DNA"/>
</dbReference>
<proteinExistence type="predicted"/>
<feature type="region of interest" description="Disordered" evidence="1">
    <location>
        <begin position="1"/>
        <end position="288"/>
    </location>
</feature>
<sequence>MTRHRARPSFTVEIKRSRTSPLPDGERPQSERPASKPSAGLSPEAAGLFKTPGAPKAPAGAPAPSEPENRPSSPGRSLWAGTGLFEEAAAATQSGRFDPPDPPIFSKAPVGKAPTETQADKALAAKDPGVKDPGVKESSAKEFAGKTPAPPAPAKRVLPSLIAPPEPEPEPEIAPEPEPKLPRVRRYRATEPTPPRRAAGPRPAFVWPEDWPDEAPIQTPSPITVPASAQRQDRIELPKSVSKTNSVSESKSKSEVGARSDAGPPAQEAGEIRPRVKRRTGDEDLRIGQRWKRRLPRVCW</sequence>
<dbReference type="Proteomes" id="UP000035929">
    <property type="component" value="Unassembled WGS sequence"/>
</dbReference>
<name>A0A0J6SGT0_9HYPH</name>
<reference evidence="2 3" key="1">
    <citation type="submission" date="2015-03" db="EMBL/GenBank/DDBJ databases">
        <title>Genome sequencing of Methylobacterium aquaticum DSM16371 type strain.</title>
        <authorList>
            <person name="Chaudhry V."/>
            <person name="Patil P.B."/>
        </authorList>
    </citation>
    <scope>NUCLEOTIDE SEQUENCE [LARGE SCALE GENOMIC DNA]</scope>
    <source>
        <strain evidence="2 3">DSM 16371</strain>
    </source>
</reference>
<dbReference type="RefSeq" id="WP_048464369.1">
    <property type="nucleotide sequence ID" value="NZ_LABX01000103.1"/>
</dbReference>
<gene>
    <name evidence="2" type="ORF">VP06_13930</name>
</gene>
<evidence type="ECO:0000313" key="2">
    <source>
        <dbReference type="EMBL" id="KMO34450.1"/>
    </source>
</evidence>
<dbReference type="AlphaFoldDB" id="A0A0J6SGT0"/>
<comment type="caution">
    <text evidence="2">The sequence shown here is derived from an EMBL/GenBank/DDBJ whole genome shotgun (WGS) entry which is preliminary data.</text>
</comment>
<feature type="compositionally biased region" description="Low complexity" evidence="1">
    <location>
        <begin position="239"/>
        <end position="249"/>
    </location>
</feature>
<evidence type="ECO:0000313" key="3">
    <source>
        <dbReference type="Proteomes" id="UP000035929"/>
    </source>
</evidence>
<protein>
    <submittedName>
        <fullName evidence="2">Uncharacterized protein</fullName>
    </submittedName>
</protein>